<keyword evidence="9" id="KW-1185">Reference proteome</keyword>
<feature type="transmembrane region" description="Helical" evidence="6">
    <location>
        <begin position="200"/>
        <end position="224"/>
    </location>
</feature>
<dbReference type="PROSITE" id="PS50850">
    <property type="entry name" value="MFS"/>
    <property type="match status" value="1"/>
</dbReference>
<dbReference type="InterPro" id="IPR050189">
    <property type="entry name" value="MFS_Efflux_Transporters"/>
</dbReference>
<proteinExistence type="predicted"/>
<evidence type="ECO:0000256" key="5">
    <source>
        <dbReference type="ARBA" id="ARBA00023136"/>
    </source>
</evidence>
<keyword evidence="2" id="KW-1003">Cell membrane</keyword>
<protein>
    <submittedName>
        <fullName evidence="8">MFS transporter</fullName>
    </submittedName>
</protein>
<feature type="transmembrane region" description="Helical" evidence="6">
    <location>
        <begin position="99"/>
        <end position="121"/>
    </location>
</feature>
<evidence type="ECO:0000256" key="6">
    <source>
        <dbReference type="SAM" id="Phobius"/>
    </source>
</evidence>
<dbReference type="InterPro" id="IPR011701">
    <property type="entry name" value="MFS"/>
</dbReference>
<feature type="transmembrane region" description="Helical" evidence="6">
    <location>
        <begin position="128"/>
        <end position="146"/>
    </location>
</feature>
<evidence type="ECO:0000259" key="7">
    <source>
        <dbReference type="PROSITE" id="PS50850"/>
    </source>
</evidence>
<evidence type="ECO:0000313" key="9">
    <source>
        <dbReference type="Proteomes" id="UP001501116"/>
    </source>
</evidence>
<feature type="transmembrane region" description="Helical" evidence="6">
    <location>
        <begin position="36"/>
        <end position="59"/>
    </location>
</feature>
<evidence type="ECO:0000313" key="8">
    <source>
        <dbReference type="EMBL" id="GAA1978065.1"/>
    </source>
</evidence>
<dbReference type="NCBIfam" id="NF033135">
    <property type="entry name" value="cmx_cmrA"/>
    <property type="match status" value="1"/>
</dbReference>
<evidence type="ECO:0000256" key="4">
    <source>
        <dbReference type="ARBA" id="ARBA00022989"/>
    </source>
</evidence>
<feature type="transmembrane region" description="Helical" evidence="6">
    <location>
        <begin position="322"/>
        <end position="345"/>
    </location>
</feature>
<feature type="transmembrane region" description="Helical" evidence="6">
    <location>
        <begin position="266"/>
        <end position="285"/>
    </location>
</feature>
<feature type="transmembrane region" description="Helical" evidence="6">
    <location>
        <begin position="71"/>
        <end position="93"/>
    </location>
</feature>
<feature type="transmembrane region" description="Helical" evidence="6">
    <location>
        <begin position="291"/>
        <end position="310"/>
    </location>
</feature>
<evidence type="ECO:0000256" key="2">
    <source>
        <dbReference type="ARBA" id="ARBA00022475"/>
    </source>
</evidence>
<keyword evidence="3 6" id="KW-0812">Transmembrane</keyword>
<keyword evidence="4 6" id="KW-1133">Transmembrane helix</keyword>
<organism evidence="8 9">
    <name type="scientific">Amycolatopsis minnesotensis</name>
    <dbReference type="NCBI Taxonomy" id="337894"/>
    <lineage>
        <taxon>Bacteria</taxon>
        <taxon>Bacillati</taxon>
        <taxon>Actinomycetota</taxon>
        <taxon>Actinomycetes</taxon>
        <taxon>Pseudonocardiales</taxon>
        <taxon>Pseudonocardiaceae</taxon>
        <taxon>Amycolatopsis</taxon>
    </lineage>
</organism>
<sequence length="392" mass="39154">MPLAIAVLGLCVFALGTSEFMITGLLPGMAADLAVGIPAAGLLISAFAAGMVVGAPLLAAATLRLPRRVTLMALLGVFGVAHVVGALTPGYALLFATRVVSAVACAGFWAVAAATAVSLVPKDRRGRALAVLVGGLTIANVAGVPAGTFLGQHAGWRAAFWAVAALSFAALVAVFAFVPDTRPEGERPSLRAELRLYRRGRVWLALGVIALSQAMTFATFSYLAPLLVETSGLPESAVPLVLALFGVGAIAGITAGGKLADARPFAVLYGGIGLALAAMAVLASAGPAAPVAVAAVFVFGFAAFAINPALNVRAFAEAGGDAPTFVGASTTSAFNVGNTAGPWLGGLSISAGLGYPSVAWVSVLLGALTVAALTFAVALHRTGAPRPEPVFS</sequence>
<dbReference type="Gene3D" id="1.20.1250.20">
    <property type="entry name" value="MFS general substrate transporter like domains"/>
    <property type="match status" value="1"/>
</dbReference>
<dbReference type="Pfam" id="PF07690">
    <property type="entry name" value="MFS_1"/>
    <property type="match status" value="1"/>
</dbReference>
<dbReference type="PANTHER" id="PTHR43124:SF3">
    <property type="entry name" value="CHLORAMPHENICOL EFFLUX PUMP RV0191"/>
    <property type="match status" value="1"/>
</dbReference>
<dbReference type="InterPro" id="IPR020846">
    <property type="entry name" value="MFS_dom"/>
</dbReference>
<feature type="transmembrane region" description="Helical" evidence="6">
    <location>
        <begin position="236"/>
        <end position="254"/>
    </location>
</feature>
<keyword evidence="5 6" id="KW-0472">Membrane</keyword>
<dbReference type="EMBL" id="BAAANN010000029">
    <property type="protein sequence ID" value="GAA1978065.1"/>
    <property type="molecule type" value="Genomic_DNA"/>
</dbReference>
<dbReference type="Proteomes" id="UP001501116">
    <property type="component" value="Unassembled WGS sequence"/>
</dbReference>
<dbReference type="SUPFAM" id="SSF103473">
    <property type="entry name" value="MFS general substrate transporter"/>
    <property type="match status" value="1"/>
</dbReference>
<feature type="transmembrane region" description="Helical" evidence="6">
    <location>
        <begin position="357"/>
        <end position="379"/>
    </location>
</feature>
<name>A0ABP5DCZ7_9PSEU</name>
<feature type="domain" description="Major facilitator superfamily (MFS) profile" evidence="7">
    <location>
        <begin position="4"/>
        <end position="384"/>
    </location>
</feature>
<reference evidence="9" key="1">
    <citation type="journal article" date="2019" name="Int. J. Syst. Evol. Microbiol.">
        <title>The Global Catalogue of Microorganisms (GCM) 10K type strain sequencing project: providing services to taxonomists for standard genome sequencing and annotation.</title>
        <authorList>
            <consortium name="The Broad Institute Genomics Platform"/>
            <consortium name="The Broad Institute Genome Sequencing Center for Infectious Disease"/>
            <person name="Wu L."/>
            <person name="Ma J."/>
        </authorList>
    </citation>
    <scope>NUCLEOTIDE SEQUENCE [LARGE SCALE GENOMIC DNA]</scope>
    <source>
        <strain evidence="9">JCM 14545</strain>
    </source>
</reference>
<dbReference type="PANTHER" id="PTHR43124">
    <property type="entry name" value="PURINE EFFLUX PUMP PBUE"/>
    <property type="match status" value="1"/>
</dbReference>
<evidence type="ECO:0000256" key="1">
    <source>
        <dbReference type="ARBA" id="ARBA00004651"/>
    </source>
</evidence>
<comment type="subcellular location">
    <subcellularLocation>
        <location evidence="1">Cell membrane</location>
        <topology evidence="1">Multi-pass membrane protein</topology>
    </subcellularLocation>
</comment>
<evidence type="ECO:0000256" key="3">
    <source>
        <dbReference type="ARBA" id="ARBA00022692"/>
    </source>
</evidence>
<dbReference type="CDD" id="cd17324">
    <property type="entry name" value="MFS_NepI_like"/>
    <property type="match status" value="1"/>
</dbReference>
<dbReference type="InterPro" id="IPR036259">
    <property type="entry name" value="MFS_trans_sf"/>
</dbReference>
<comment type="caution">
    <text evidence="8">The sequence shown here is derived from an EMBL/GenBank/DDBJ whole genome shotgun (WGS) entry which is preliminary data.</text>
</comment>
<gene>
    <name evidence="8" type="ORF">GCM10009754_62470</name>
</gene>
<accession>A0ABP5DCZ7</accession>
<dbReference type="RefSeq" id="WP_344426973.1">
    <property type="nucleotide sequence ID" value="NZ_BAAANN010000029.1"/>
</dbReference>
<feature type="transmembrane region" description="Helical" evidence="6">
    <location>
        <begin position="158"/>
        <end position="179"/>
    </location>
</feature>